<comment type="pathway">
    <text evidence="1 10">Cofactor biosynthesis; (R)-pantothenate biosynthesis; (R)-pantoate from 3-methyl-2-oxobutanoate: step 2/2.</text>
</comment>
<dbReference type="NCBIfam" id="TIGR00745">
    <property type="entry name" value="apbA_panE"/>
    <property type="match status" value="1"/>
</dbReference>
<dbReference type="InterPro" id="IPR003710">
    <property type="entry name" value="ApbA"/>
</dbReference>
<dbReference type="EMBL" id="JBHRSL010000010">
    <property type="protein sequence ID" value="MFC3052403.1"/>
    <property type="molecule type" value="Genomic_DNA"/>
</dbReference>
<proteinExistence type="inferred from homology"/>
<dbReference type="RefSeq" id="WP_228073643.1">
    <property type="nucleotide sequence ID" value="NZ_CP061205.1"/>
</dbReference>
<evidence type="ECO:0000256" key="1">
    <source>
        <dbReference type="ARBA" id="ARBA00004994"/>
    </source>
</evidence>
<evidence type="ECO:0000256" key="8">
    <source>
        <dbReference type="ARBA" id="ARBA00032024"/>
    </source>
</evidence>
<evidence type="ECO:0000256" key="10">
    <source>
        <dbReference type="RuleBase" id="RU362068"/>
    </source>
</evidence>
<dbReference type="InterPro" id="IPR013332">
    <property type="entry name" value="KPR_N"/>
</dbReference>
<organism evidence="13 14">
    <name type="scientific">Kordiimonas pumila</name>
    <dbReference type="NCBI Taxonomy" id="2161677"/>
    <lineage>
        <taxon>Bacteria</taxon>
        <taxon>Pseudomonadati</taxon>
        <taxon>Pseudomonadota</taxon>
        <taxon>Alphaproteobacteria</taxon>
        <taxon>Kordiimonadales</taxon>
        <taxon>Kordiimonadaceae</taxon>
        <taxon>Kordiimonas</taxon>
    </lineage>
</organism>
<evidence type="ECO:0000259" key="11">
    <source>
        <dbReference type="Pfam" id="PF02558"/>
    </source>
</evidence>
<feature type="domain" description="Ketopantoate reductase N-terminal" evidence="11">
    <location>
        <begin position="4"/>
        <end position="151"/>
    </location>
</feature>
<keyword evidence="7 10" id="KW-0560">Oxidoreductase</keyword>
<dbReference type="EC" id="1.1.1.169" evidence="3 10"/>
<comment type="similarity">
    <text evidence="2 10">Belongs to the ketopantoate reductase family.</text>
</comment>
<keyword evidence="5 10" id="KW-0566">Pantothenate biosynthesis</keyword>
<protein>
    <recommendedName>
        <fullName evidence="4 10">2-dehydropantoate 2-reductase</fullName>
        <ecNumber evidence="3 10">1.1.1.169</ecNumber>
    </recommendedName>
    <alternativeName>
        <fullName evidence="8 10">Ketopantoate reductase</fullName>
    </alternativeName>
</protein>
<evidence type="ECO:0000256" key="9">
    <source>
        <dbReference type="ARBA" id="ARBA00048793"/>
    </source>
</evidence>
<comment type="catalytic activity">
    <reaction evidence="9 10">
        <text>(R)-pantoate + NADP(+) = 2-dehydropantoate + NADPH + H(+)</text>
        <dbReference type="Rhea" id="RHEA:16233"/>
        <dbReference type="ChEBI" id="CHEBI:11561"/>
        <dbReference type="ChEBI" id="CHEBI:15378"/>
        <dbReference type="ChEBI" id="CHEBI:15980"/>
        <dbReference type="ChEBI" id="CHEBI:57783"/>
        <dbReference type="ChEBI" id="CHEBI:58349"/>
        <dbReference type="EC" id="1.1.1.169"/>
    </reaction>
</comment>
<dbReference type="InterPro" id="IPR013328">
    <property type="entry name" value="6PGD_dom2"/>
</dbReference>
<dbReference type="InterPro" id="IPR036291">
    <property type="entry name" value="NAD(P)-bd_dom_sf"/>
</dbReference>
<dbReference type="PANTHER" id="PTHR21708">
    <property type="entry name" value="PROBABLE 2-DEHYDROPANTOATE 2-REDUCTASE"/>
    <property type="match status" value="1"/>
</dbReference>
<dbReference type="Gene3D" id="1.10.1040.10">
    <property type="entry name" value="N-(1-d-carboxylethyl)-l-norvaline Dehydrogenase, domain 2"/>
    <property type="match status" value="1"/>
</dbReference>
<evidence type="ECO:0000256" key="3">
    <source>
        <dbReference type="ARBA" id="ARBA00013014"/>
    </source>
</evidence>
<sequence>MRKIVIVGAGAMGCLFAARLVEGGHDVTLVDVDESRLAVLGRDGITLSDDQGKRSVPVKAMVAPKVIGPIDLVLLFTKGMHSADAVRSVAHLANGKTFVLTLQNGLGNADIIAAVFDPNQILMGVTDVPADLTLPATVSSHGHGHIWIGNYVGEAAFCDSLRAVESAFNHSNLATEIVSDIRVPIWEKVAFNAALNPLATILQVSAGRLSVQPARSIISAILTEVVVTAKAHGVTLDQASIIDKVNFALANQKDHKPSMLQDRIAGRATEIEFINGAIARAAQEKGIAVPVTETLANLIRVMENRE</sequence>
<evidence type="ECO:0000259" key="12">
    <source>
        <dbReference type="Pfam" id="PF08546"/>
    </source>
</evidence>
<evidence type="ECO:0000313" key="13">
    <source>
        <dbReference type="EMBL" id="MFC3052403.1"/>
    </source>
</evidence>
<dbReference type="Pfam" id="PF08546">
    <property type="entry name" value="ApbA_C"/>
    <property type="match status" value="1"/>
</dbReference>
<name>A0ABV7D5E0_9PROT</name>
<dbReference type="SUPFAM" id="SSF48179">
    <property type="entry name" value="6-phosphogluconate dehydrogenase C-terminal domain-like"/>
    <property type="match status" value="1"/>
</dbReference>
<reference evidence="14" key="1">
    <citation type="journal article" date="2019" name="Int. J. Syst. Evol. Microbiol.">
        <title>The Global Catalogue of Microorganisms (GCM) 10K type strain sequencing project: providing services to taxonomists for standard genome sequencing and annotation.</title>
        <authorList>
            <consortium name="The Broad Institute Genomics Platform"/>
            <consortium name="The Broad Institute Genome Sequencing Center for Infectious Disease"/>
            <person name="Wu L."/>
            <person name="Ma J."/>
        </authorList>
    </citation>
    <scope>NUCLEOTIDE SEQUENCE [LARGE SCALE GENOMIC DNA]</scope>
    <source>
        <strain evidence="14">KCTC 62164</strain>
    </source>
</reference>
<evidence type="ECO:0000256" key="4">
    <source>
        <dbReference type="ARBA" id="ARBA00019465"/>
    </source>
</evidence>
<comment type="function">
    <text evidence="10">Catalyzes the NADPH-dependent reduction of ketopantoate into pantoic acid.</text>
</comment>
<comment type="caution">
    <text evidence="13">The sequence shown here is derived from an EMBL/GenBank/DDBJ whole genome shotgun (WGS) entry which is preliminary data.</text>
</comment>
<dbReference type="InterPro" id="IPR051402">
    <property type="entry name" value="KPR-Related"/>
</dbReference>
<dbReference type="InterPro" id="IPR008927">
    <property type="entry name" value="6-PGluconate_DH-like_C_sf"/>
</dbReference>
<dbReference type="Proteomes" id="UP001595444">
    <property type="component" value="Unassembled WGS sequence"/>
</dbReference>
<keyword evidence="14" id="KW-1185">Reference proteome</keyword>
<feature type="domain" description="Ketopantoate reductase C-terminal" evidence="12">
    <location>
        <begin position="180"/>
        <end position="303"/>
    </location>
</feature>
<dbReference type="Pfam" id="PF02558">
    <property type="entry name" value="ApbA"/>
    <property type="match status" value="1"/>
</dbReference>
<evidence type="ECO:0000256" key="5">
    <source>
        <dbReference type="ARBA" id="ARBA00022655"/>
    </source>
</evidence>
<evidence type="ECO:0000256" key="6">
    <source>
        <dbReference type="ARBA" id="ARBA00022857"/>
    </source>
</evidence>
<dbReference type="SUPFAM" id="SSF51735">
    <property type="entry name" value="NAD(P)-binding Rossmann-fold domains"/>
    <property type="match status" value="1"/>
</dbReference>
<evidence type="ECO:0000256" key="2">
    <source>
        <dbReference type="ARBA" id="ARBA00007870"/>
    </source>
</evidence>
<keyword evidence="6 10" id="KW-0521">NADP</keyword>
<gene>
    <name evidence="13" type="ORF">ACFOKA_10875</name>
</gene>
<dbReference type="PANTHER" id="PTHR21708:SF26">
    <property type="entry name" value="2-DEHYDROPANTOATE 2-REDUCTASE"/>
    <property type="match status" value="1"/>
</dbReference>
<dbReference type="Gene3D" id="3.40.50.720">
    <property type="entry name" value="NAD(P)-binding Rossmann-like Domain"/>
    <property type="match status" value="1"/>
</dbReference>
<accession>A0ABV7D5E0</accession>
<dbReference type="InterPro" id="IPR013752">
    <property type="entry name" value="KPA_reductase"/>
</dbReference>
<evidence type="ECO:0000313" key="14">
    <source>
        <dbReference type="Proteomes" id="UP001595444"/>
    </source>
</evidence>
<evidence type="ECO:0000256" key="7">
    <source>
        <dbReference type="ARBA" id="ARBA00023002"/>
    </source>
</evidence>